<dbReference type="Proteomes" id="UP001281761">
    <property type="component" value="Unassembled WGS sequence"/>
</dbReference>
<evidence type="ECO:0000313" key="1">
    <source>
        <dbReference type="EMBL" id="KAK2954882.1"/>
    </source>
</evidence>
<comment type="caution">
    <text evidence="1">The sequence shown here is derived from an EMBL/GenBank/DDBJ whole genome shotgun (WGS) entry which is preliminary data.</text>
</comment>
<proteinExistence type="predicted"/>
<reference evidence="1 2" key="1">
    <citation type="journal article" date="2022" name="bioRxiv">
        <title>Genomics of Preaxostyla Flagellates Illuminates Evolutionary Transitions and the Path Towards Mitochondrial Loss.</title>
        <authorList>
            <person name="Novak L.V.F."/>
            <person name="Treitli S.C."/>
            <person name="Pyrih J."/>
            <person name="Halakuc P."/>
            <person name="Pipaliya S.V."/>
            <person name="Vacek V."/>
            <person name="Brzon O."/>
            <person name="Soukal P."/>
            <person name="Eme L."/>
            <person name="Dacks J.B."/>
            <person name="Karnkowska A."/>
            <person name="Elias M."/>
            <person name="Hampl V."/>
        </authorList>
    </citation>
    <scope>NUCLEOTIDE SEQUENCE [LARGE SCALE GENOMIC DNA]</scope>
    <source>
        <strain evidence="1">NAU3</strain>
        <tissue evidence="1">Gut</tissue>
    </source>
</reference>
<accession>A0ABQ9XTT2</accession>
<sequence>MWVEPRADTSLADEEIDACSHSTLLSSTIDSLLLIQPAPSMEPSNSIHSFTIITVDIFALPFVSLVSMIRNGCEFDEELVSKASTLIDSITLYADHTDHIDLFLMAVEQDSTDPAAVFVDSVTVLLSSPHPSIFKAIEDEETHCVIIGNMFNNINPGNDAEAEFWLRGRILLQTLEQEGEIVKMEAADCFEKSLRDLDWGAAVWFGWGTPKHGACIPQHRG</sequence>
<evidence type="ECO:0000313" key="2">
    <source>
        <dbReference type="Proteomes" id="UP001281761"/>
    </source>
</evidence>
<gene>
    <name evidence="1" type="ORF">BLNAU_10212</name>
</gene>
<protein>
    <submittedName>
        <fullName evidence="1">Uncharacterized protein</fullName>
    </submittedName>
</protein>
<name>A0ABQ9XTT2_9EUKA</name>
<keyword evidence="2" id="KW-1185">Reference proteome</keyword>
<organism evidence="1 2">
    <name type="scientific">Blattamonas nauphoetae</name>
    <dbReference type="NCBI Taxonomy" id="2049346"/>
    <lineage>
        <taxon>Eukaryota</taxon>
        <taxon>Metamonada</taxon>
        <taxon>Preaxostyla</taxon>
        <taxon>Oxymonadida</taxon>
        <taxon>Blattamonas</taxon>
    </lineage>
</organism>
<dbReference type="EMBL" id="JARBJD010000073">
    <property type="protein sequence ID" value="KAK2954882.1"/>
    <property type="molecule type" value="Genomic_DNA"/>
</dbReference>